<dbReference type="RefSeq" id="WP_302040674.1">
    <property type="nucleotide sequence ID" value="NZ_JAUKPO010000023.1"/>
</dbReference>
<dbReference type="EMBL" id="JAUKPO010000023">
    <property type="protein sequence ID" value="MDO1449871.1"/>
    <property type="molecule type" value="Genomic_DNA"/>
</dbReference>
<comment type="caution">
    <text evidence="1">The sequence shown here is derived from an EMBL/GenBank/DDBJ whole genome shotgun (WGS) entry which is preliminary data.</text>
</comment>
<proteinExistence type="predicted"/>
<evidence type="ECO:0000313" key="1">
    <source>
        <dbReference type="EMBL" id="MDO1449871.1"/>
    </source>
</evidence>
<keyword evidence="2" id="KW-1185">Reference proteome</keyword>
<sequence>MTKESFVKLSIWLVLVCFQRVYAQQNLFNIPAGEITPEGKGFFQHQTNIYSLQELESKNHFVYGLGKGWEGGVNVINLKMNLNGQSAFLTVNDEGLGTPMKPLLLFTTQKMFRLGKKWKTSIGTQAGFNLTGNQGYTQLTHFTYNLWVYEPTKGLRLLAGPYITDHRFVGRNNRVGLQAGFEARVSEKLMLMGDIISGGNATGVSVLGINYSLTKRLQLCLGSLIPNPGSENRAGLVLEVNLLGFDPVH</sequence>
<evidence type="ECO:0008006" key="3">
    <source>
        <dbReference type="Google" id="ProtNLM"/>
    </source>
</evidence>
<dbReference type="Proteomes" id="UP001168528">
    <property type="component" value="Unassembled WGS sequence"/>
</dbReference>
<protein>
    <recommendedName>
        <fullName evidence="3">Transporter</fullName>
    </recommendedName>
</protein>
<reference evidence="1" key="1">
    <citation type="submission" date="2023-07" db="EMBL/GenBank/DDBJ databases">
        <title>The genome sequence of Rhodocytophaga aerolata KACC 12507.</title>
        <authorList>
            <person name="Zhang X."/>
        </authorList>
    </citation>
    <scope>NUCLEOTIDE SEQUENCE</scope>
    <source>
        <strain evidence="1">KACC 12507</strain>
    </source>
</reference>
<evidence type="ECO:0000313" key="2">
    <source>
        <dbReference type="Proteomes" id="UP001168528"/>
    </source>
</evidence>
<organism evidence="1 2">
    <name type="scientific">Rhodocytophaga aerolata</name>
    <dbReference type="NCBI Taxonomy" id="455078"/>
    <lineage>
        <taxon>Bacteria</taxon>
        <taxon>Pseudomonadati</taxon>
        <taxon>Bacteroidota</taxon>
        <taxon>Cytophagia</taxon>
        <taxon>Cytophagales</taxon>
        <taxon>Rhodocytophagaceae</taxon>
        <taxon>Rhodocytophaga</taxon>
    </lineage>
</organism>
<name>A0ABT8RCP2_9BACT</name>
<accession>A0ABT8RCP2</accession>
<gene>
    <name evidence="1" type="ORF">Q0590_26565</name>
</gene>